<reference evidence="1 2" key="1">
    <citation type="journal article" date="2018" name="Mol. Biol. Evol.">
        <title>Broad Genomic Sampling Reveals a Smut Pathogenic Ancestry of the Fungal Clade Ustilaginomycotina.</title>
        <authorList>
            <person name="Kijpornyongpan T."/>
            <person name="Mondo S.J."/>
            <person name="Barry K."/>
            <person name="Sandor L."/>
            <person name="Lee J."/>
            <person name="Lipzen A."/>
            <person name="Pangilinan J."/>
            <person name="LaButti K."/>
            <person name="Hainaut M."/>
            <person name="Henrissat B."/>
            <person name="Grigoriev I.V."/>
            <person name="Spatafora J.W."/>
            <person name="Aime M.C."/>
        </authorList>
    </citation>
    <scope>NUCLEOTIDE SEQUENCE [LARGE SCALE GENOMIC DNA]</scope>
    <source>
        <strain evidence="1 2">SA 807</strain>
    </source>
</reference>
<sequence>MAASNCSARAWVTTGQAMRLAQDIGIHRNLSHQSLSFEVSEVRKRTWWCIYMLDKLLSVSLGRPCGVEDDNIDAQLPTKEPQPPFPLMPGFIALVALSRTSGRIARTVTRLQQARHQGDVEEEENLK</sequence>
<name>A0ACD0P4H3_9BASI</name>
<proteinExistence type="predicted"/>
<evidence type="ECO:0000313" key="2">
    <source>
        <dbReference type="Proteomes" id="UP000245626"/>
    </source>
</evidence>
<evidence type="ECO:0000313" key="1">
    <source>
        <dbReference type="EMBL" id="PWN53033.1"/>
    </source>
</evidence>
<organism evidence="1 2">
    <name type="scientific">Violaceomyces palustris</name>
    <dbReference type="NCBI Taxonomy" id="1673888"/>
    <lineage>
        <taxon>Eukaryota</taxon>
        <taxon>Fungi</taxon>
        <taxon>Dikarya</taxon>
        <taxon>Basidiomycota</taxon>
        <taxon>Ustilaginomycotina</taxon>
        <taxon>Ustilaginomycetes</taxon>
        <taxon>Violaceomycetales</taxon>
        <taxon>Violaceomycetaceae</taxon>
        <taxon>Violaceomyces</taxon>
    </lineage>
</organism>
<accession>A0ACD0P4H3</accession>
<feature type="non-terminal residue" evidence="1">
    <location>
        <position position="127"/>
    </location>
</feature>
<keyword evidence="2" id="KW-1185">Reference proteome</keyword>
<dbReference type="EMBL" id="KZ819745">
    <property type="protein sequence ID" value="PWN53033.1"/>
    <property type="molecule type" value="Genomic_DNA"/>
</dbReference>
<dbReference type="Proteomes" id="UP000245626">
    <property type="component" value="Unassembled WGS sequence"/>
</dbReference>
<protein>
    <submittedName>
        <fullName evidence="1">Uncharacterized protein</fullName>
    </submittedName>
</protein>
<gene>
    <name evidence="1" type="ORF">IE53DRAFT_311021</name>
</gene>